<reference evidence="2" key="1">
    <citation type="submission" date="2019-02" db="EMBL/GenBank/DDBJ databases">
        <authorList>
            <person name="Gruber-Vodicka R. H."/>
            <person name="Seah K. B. B."/>
        </authorList>
    </citation>
    <scope>NUCLEOTIDE SEQUENCE</scope>
    <source>
        <strain evidence="2">BECK_BZ131</strain>
    </source>
</reference>
<dbReference type="InterPro" id="IPR025669">
    <property type="entry name" value="AAA_dom"/>
</dbReference>
<dbReference type="InterPro" id="IPR027417">
    <property type="entry name" value="P-loop_NTPase"/>
</dbReference>
<dbReference type="Pfam" id="PF13614">
    <property type="entry name" value="AAA_31"/>
    <property type="match status" value="1"/>
</dbReference>
<name>A0A450TVZ1_9GAMM</name>
<gene>
    <name evidence="2" type="ORF">BECKFW1821C_GA0114237_10466</name>
</gene>
<dbReference type="CDD" id="cd02042">
    <property type="entry name" value="ParAB_family"/>
    <property type="match status" value="1"/>
</dbReference>
<accession>A0A450TVZ1</accession>
<organism evidence="2">
    <name type="scientific">Candidatus Kentrum sp. FW</name>
    <dbReference type="NCBI Taxonomy" id="2126338"/>
    <lineage>
        <taxon>Bacteria</taxon>
        <taxon>Pseudomonadati</taxon>
        <taxon>Pseudomonadota</taxon>
        <taxon>Gammaproteobacteria</taxon>
        <taxon>Candidatus Kentrum</taxon>
    </lineage>
</organism>
<protein>
    <submittedName>
        <fullName evidence="2">AAA domain-containing protein</fullName>
    </submittedName>
</protein>
<dbReference type="AlphaFoldDB" id="A0A450TVZ1"/>
<dbReference type="SUPFAM" id="SSF52540">
    <property type="entry name" value="P-loop containing nucleoside triphosphate hydrolases"/>
    <property type="match status" value="1"/>
</dbReference>
<sequence length="344" mass="38416">MRIPVIAFFNNKGGVGKTSLVYHAAWMISGLGLRVVAADLDPQCNLSAAFLDEDRLEEVFLSGAEYPPTIHGAVRPLTKGVGDISEPWLERIDDNLALIIGDIALSEFEDMLSQDWPLCLDRKERAFRVISAFSRVLQAGAKQMGANVILMDVGPNLGAINRAAIIAADFLVIPLGPDLYSLQGLRNLGPTLASWWTGWKERFEKNPVGELELPGWNMNVLGYIVMQHSVYSGRPVKSYEKWINRIPGHYRRYLFNQELPAGIFVDNDPNCLARLKHYRGLMPMAQEARKPIFHLKPADGALGSHMVAVQDAFRDFMELSTKIIDRAGIPMLDNPLLSLFMRQS</sequence>
<dbReference type="PANTHER" id="PTHR13696:SF99">
    <property type="entry name" value="COBYRINIC ACID AC-DIAMIDE SYNTHASE"/>
    <property type="match status" value="1"/>
</dbReference>
<evidence type="ECO:0000259" key="1">
    <source>
        <dbReference type="Pfam" id="PF13614"/>
    </source>
</evidence>
<feature type="domain" description="AAA" evidence="1">
    <location>
        <begin position="5"/>
        <end position="192"/>
    </location>
</feature>
<evidence type="ECO:0000313" key="2">
    <source>
        <dbReference type="EMBL" id="VFJ73167.1"/>
    </source>
</evidence>
<dbReference type="PANTHER" id="PTHR13696">
    <property type="entry name" value="P-LOOP CONTAINING NUCLEOSIDE TRIPHOSPHATE HYDROLASE"/>
    <property type="match status" value="1"/>
</dbReference>
<dbReference type="EMBL" id="CAADFE010000046">
    <property type="protein sequence ID" value="VFJ73167.1"/>
    <property type="molecule type" value="Genomic_DNA"/>
</dbReference>
<proteinExistence type="predicted"/>
<dbReference type="InterPro" id="IPR050678">
    <property type="entry name" value="DNA_Partitioning_ATPase"/>
</dbReference>
<dbReference type="Gene3D" id="3.40.50.300">
    <property type="entry name" value="P-loop containing nucleotide triphosphate hydrolases"/>
    <property type="match status" value="1"/>
</dbReference>